<sequence>MQRLACFNFVRRMATASLVPAAACQTPARFNSDYVNNAAKKRIEEGQDERWLEAEMDENINTPEERYAHAREIEALKRMVSQLKEEQKDNLEVAKRDRNKELDSLKKQMSELQQKISKMTELK</sequence>
<evidence type="ECO:0000313" key="3">
    <source>
        <dbReference type="Proteomes" id="UP000419144"/>
    </source>
</evidence>
<evidence type="ECO:0000313" key="2">
    <source>
        <dbReference type="EMBL" id="GET92147.1"/>
    </source>
</evidence>
<reference evidence="2" key="1">
    <citation type="submission" date="2019-11" db="EMBL/GenBank/DDBJ databases">
        <title>Leishmania tarentolae CDS.</title>
        <authorList>
            <person name="Goto Y."/>
            <person name="Yamagishi J."/>
        </authorList>
    </citation>
    <scope>NUCLEOTIDE SEQUENCE [LARGE SCALE GENOMIC DNA]</scope>
    <source>
        <strain evidence="2">Parrot Tar II</strain>
    </source>
</reference>
<evidence type="ECO:0000256" key="1">
    <source>
        <dbReference type="SAM" id="MobiDB-lite"/>
    </source>
</evidence>
<accession>A0A640KX53</accession>
<protein>
    <submittedName>
        <fullName evidence="2">Uncharacterized protein</fullName>
    </submittedName>
</protein>
<feature type="region of interest" description="Disordered" evidence="1">
    <location>
        <begin position="86"/>
        <end position="123"/>
    </location>
</feature>
<organism evidence="2 3">
    <name type="scientific">Leishmania tarentolae</name>
    <name type="common">Sauroleishmania tarentolae</name>
    <dbReference type="NCBI Taxonomy" id="5689"/>
    <lineage>
        <taxon>Eukaryota</taxon>
        <taxon>Discoba</taxon>
        <taxon>Euglenozoa</taxon>
        <taxon>Kinetoplastea</taxon>
        <taxon>Metakinetoplastina</taxon>
        <taxon>Trypanosomatida</taxon>
        <taxon>Trypanosomatidae</taxon>
        <taxon>Leishmaniinae</taxon>
        <taxon>Leishmania</taxon>
        <taxon>lizard Leishmania</taxon>
    </lineage>
</organism>
<keyword evidence="3" id="KW-1185">Reference proteome</keyword>
<dbReference type="EMBL" id="BLBS01000054">
    <property type="protein sequence ID" value="GET92147.1"/>
    <property type="molecule type" value="Genomic_DNA"/>
</dbReference>
<proteinExistence type="predicted"/>
<dbReference type="Proteomes" id="UP000419144">
    <property type="component" value="Unassembled WGS sequence"/>
</dbReference>
<name>A0A640KX53_LEITA</name>
<feature type="compositionally biased region" description="Basic and acidic residues" evidence="1">
    <location>
        <begin position="86"/>
        <end position="109"/>
    </location>
</feature>
<dbReference type="AlphaFoldDB" id="A0A640KX53"/>
<comment type="caution">
    <text evidence="2">The sequence shown here is derived from an EMBL/GenBank/DDBJ whole genome shotgun (WGS) entry which is preliminary data.</text>
</comment>
<gene>
    <name evidence="2" type="ORF">LtaPh_3406400</name>
</gene>
<dbReference type="VEuPathDB" id="TriTrypDB:LtaPh_3406400"/>
<dbReference type="OrthoDB" id="258258at2759"/>